<protein>
    <submittedName>
        <fullName evidence="4">RHPN2</fullName>
    </submittedName>
</protein>
<evidence type="ECO:0000313" key="5">
    <source>
        <dbReference type="Proteomes" id="UP001235939"/>
    </source>
</evidence>
<evidence type="ECO:0000259" key="2">
    <source>
        <dbReference type="PROSITE" id="PS50106"/>
    </source>
</evidence>
<dbReference type="SMART" id="SM01041">
    <property type="entry name" value="BRO1"/>
    <property type="match status" value="1"/>
</dbReference>
<dbReference type="InterPro" id="IPR001478">
    <property type="entry name" value="PDZ"/>
</dbReference>
<keyword evidence="1" id="KW-0175">Coiled coil</keyword>
<organism evidence="4 5">
    <name type="scientific">Cordylochernes scorpioides</name>
    <dbReference type="NCBI Taxonomy" id="51811"/>
    <lineage>
        <taxon>Eukaryota</taxon>
        <taxon>Metazoa</taxon>
        <taxon>Ecdysozoa</taxon>
        <taxon>Arthropoda</taxon>
        <taxon>Chelicerata</taxon>
        <taxon>Arachnida</taxon>
        <taxon>Pseudoscorpiones</taxon>
        <taxon>Cheliferoidea</taxon>
        <taxon>Chernetidae</taxon>
        <taxon>Cordylochernes</taxon>
    </lineage>
</organism>
<dbReference type="Gene3D" id="1.25.40.280">
    <property type="entry name" value="alix/aip1 like domains"/>
    <property type="match status" value="1"/>
</dbReference>
<accession>A0ABY6KBA2</accession>
<dbReference type="InterPro" id="IPR036034">
    <property type="entry name" value="PDZ_sf"/>
</dbReference>
<proteinExistence type="predicted"/>
<dbReference type="InterPro" id="IPR047138">
    <property type="entry name" value="RHPN1_2"/>
</dbReference>
<dbReference type="CDD" id="cd06712">
    <property type="entry name" value="PDZ_rhophilin-like"/>
    <property type="match status" value="1"/>
</dbReference>
<sequence>MLLRRDSWLEKQAIRTPSRDATGIQLLMEYYNLLFYIDRRFFSPHRSLGIFFEWYDSLTGLPSIQKTVAFEKACVLFNMAALYTQVGAKQERGKMEGIELAVDNFLRAAGMLQFIRANFSNAPSVDLSPEILDLLMQLMTAQAKECLYEKLLIQDQAGLEKALEAAQEAASVAEVYGQLKQAVSQAPESVKSHLPTSWLSLVLVKHEHYSGLAHCHVGTALVDFPGNHFEIFTIMILLSHLEHLVPIVAETFFLGSKSKAAYVREWLANVEFLAWRSKLSEAARASLEYLHPAEIGVPDTPEQRLILGRSHLREALQRYEEALRMHRMCRQLRQAESLRSRLRTDLDMALQRYAQAKRDDCFQDSSPDVPPILPTSQFRLTLTAPDFSGAPGPLAIFSARSYWSAPRTVHLEKRPSEVFGFSVRGDSPVIIAGVDSGSLAQVWLQSTSSPCAMSDFVFGVQTAGMRAGDFIVGVGQQDTKWGRHEDVVGMIRSAGDSLVLRLVTPMDRNYLTSKMSSSAGSSSGVSSASSATLVKRLSWSFFRRTKPASPVSVSNDIMLR</sequence>
<dbReference type="SMART" id="SM00228">
    <property type="entry name" value="PDZ"/>
    <property type="match status" value="1"/>
</dbReference>
<dbReference type="Pfam" id="PF03097">
    <property type="entry name" value="BRO1"/>
    <property type="match status" value="1"/>
</dbReference>
<dbReference type="SUPFAM" id="SSF50156">
    <property type="entry name" value="PDZ domain-like"/>
    <property type="match status" value="1"/>
</dbReference>
<dbReference type="Gene3D" id="2.30.42.10">
    <property type="match status" value="1"/>
</dbReference>
<gene>
    <name evidence="4" type="ORF">LAZ67_3006288</name>
</gene>
<dbReference type="PROSITE" id="PS50106">
    <property type="entry name" value="PDZ"/>
    <property type="match status" value="1"/>
</dbReference>
<dbReference type="Proteomes" id="UP001235939">
    <property type="component" value="Chromosome 03"/>
</dbReference>
<dbReference type="PROSITE" id="PS51180">
    <property type="entry name" value="BRO1"/>
    <property type="match status" value="1"/>
</dbReference>
<feature type="domain" description="BRO1" evidence="3">
    <location>
        <begin position="11"/>
        <end position="548"/>
    </location>
</feature>
<name>A0ABY6KBA2_9ARAC</name>
<keyword evidence="5" id="KW-1185">Reference proteome</keyword>
<evidence type="ECO:0000259" key="3">
    <source>
        <dbReference type="PROSITE" id="PS51180"/>
    </source>
</evidence>
<dbReference type="PANTHER" id="PTHR23031">
    <property type="entry name" value="RHOPHILIN"/>
    <property type="match status" value="1"/>
</dbReference>
<dbReference type="EMBL" id="CP092865">
    <property type="protein sequence ID" value="UYV66048.1"/>
    <property type="molecule type" value="Genomic_DNA"/>
</dbReference>
<dbReference type="InterPro" id="IPR004328">
    <property type="entry name" value="BRO1_dom"/>
</dbReference>
<feature type="domain" description="PDZ" evidence="2">
    <location>
        <begin position="408"/>
        <end position="506"/>
    </location>
</feature>
<feature type="coiled-coil region" evidence="1">
    <location>
        <begin position="332"/>
        <end position="359"/>
    </location>
</feature>
<dbReference type="InterPro" id="IPR038499">
    <property type="entry name" value="BRO1_sf"/>
</dbReference>
<dbReference type="PANTHER" id="PTHR23031:SF15">
    <property type="entry name" value="LD12055P"/>
    <property type="match status" value="1"/>
</dbReference>
<reference evidence="4 5" key="1">
    <citation type="submission" date="2022-01" db="EMBL/GenBank/DDBJ databases">
        <title>A chromosomal length assembly of Cordylochernes scorpioides.</title>
        <authorList>
            <person name="Zeh D."/>
            <person name="Zeh J."/>
        </authorList>
    </citation>
    <scope>NUCLEOTIDE SEQUENCE [LARGE SCALE GENOMIC DNA]</scope>
    <source>
        <strain evidence="4">IN4F17</strain>
        <tissue evidence="4">Whole Body</tissue>
    </source>
</reference>
<evidence type="ECO:0000313" key="4">
    <source>
        <dbReference type="EMBL" id="UYV66048.1"/>
    </source>
</evidence>
<evidence type="ECO:0000256" key="1">
    <source>
        <dbReference type="SAM" id="Coils"/>
    </source>
</evidence>